<feature type="domain" description="Aminotransferase-like plant mobile" evidence="1">
    <location>
        <begin position="76"/>
        <end position="241"/>
    </location>
</feature>
<sequence>MDVPSTSRTSRIRPTTSNRRLRQRFVANVSEDDEEERPPLKCISHGQKISEWAWKSEGRQNTVFSHLIGRSGLAPLVATSYRSINKNIVSAFVERWQPETNTFHMPFGEMTITLDDVSTILGIPVTEKSVSVDPLSFERSKILVQHGLGVTSQQAHEELVGVQGSSVRLEWLRDLYGDVTDADPEEHIRHAARAYLLNILGCILFTDKSGTRVPVLYLRLLMNFDEAPTYAWGAAALAHLY</sequence>
<evidence type="ECO:0000259" key="1">
    <source>
        <dbReference type="Pfam" id="PF10536"/>
    </source>
</evidence>
<dbReference type="PANTHER" id="PTHR46033">
    <property type="entry name" value="PROTEIN MAIN-LIKE 2"/>
    <property type="match status" value="1"/>
</dbReference>
<reference evidence="2 3" key="1">
    <citation type="journal article" date="2019" name="Nat. Plants">
        <title>Stout camphor tree genome fills gaps in understanding of flowering plant genome evolution.</title>
        <authorList>
            <person name="Chaw S.M."/>
            <person name="Liu Y.C."/>
            <person name="Wu Y.W."/>
            <person name="Wang H.Y."/>
            <person name="Lin C.I."/>
            <person name="Wu C.S."/>
            <person name="Ke H.M."/>
            <person name="Chang L.Y."/>
            <person name="Hsu C.Y."/>
            <person name="Yang H.T."/>
            <person name="Sudianto E."/>
            <person name="Hsu M.H."/>
            <person name="Wu K.P."/>
            <person name="Wang L.N."/>
            <person name="Leebens-Mack J.H."/>
            <person name="Tsai I.J."/>
        </authorList>
    </citation>
    <scope>NUCLEOTIDE SEQUENCE [LARGE SCALE GENOMIC DNA]</scope>
    <source>
        <strain evidence="3">cv. Chaw 1501</strain>
        <tissue evidence="2">Young leaves</tissue>
    </source>
</reference>
<dbReference type="PANTHER" id="PTHR46033:SF62">
    <property type="entry name" value="AMINOTRANSFERASE-LIKE PLANT MOBILE DOMAIN-CONTAINING PROTEIN"/>
    <property type="match status" value="1"/>
</dbReference>
<comment type="caution">
    <text evidence="2">The sequence shown here is derived from an EMBL/GenBank/DDBJ whole genome shotgun (WGS) entry which is preliminary data.</text>
</comment>
<protein>
    <submittedName>
        <fullName evidence="2">Serine/threonine-protein phosphatase 7 long form</fullName>
    </submittedName>
</protein>
<dbReference type="OrthoDB" id="1937047at2759"/>
<dbReference type="GO" id="GO:0010073">
    <property type="term" value="P:meristem maintenance"/>
    <property type="evidence" value="ECO:0007669"/>
    <property type="project" value="InterPro"/>
</dbReference>
<organism evidence="2 3">
    <name type="scientific">Cinnamomum micranthum f. kanehirae</name>
    <dbReference type="NCBI Taxonomy" id="337451"/>
    <lineage>
        <taxon>Eukaryota</taxon>
        <taxon>Viridiplantae</taxon>
        <taxon>Streptophyta</taxon>
        <taxon>Embryophyta</taxon>
        <taxon>Tracheophyta</taxon>
        <taxon>Spermatophyta</taxon>
        <taxon>Magnoliopsida</taxon>
        <taxon>Magnoliidae</taxon>
        <taxon>Laurales</taxon>
        <taxon>Lauraceae</taxon>
        <taxon>Cinnamomum</taxon>
    </lineage>
</organism>
<keyword evidence="3" id="KW-1185">Reference proteome</keyword>
<evidence type="ECO:0000313" key="3">
    <source>
        <dbReference type="Proteomes" id="UP000283530"/>
    </source>
</evidence>
<accession>A0A443NND4</accession>
<dbReference type="EMBL" id="QPKB01000003">
    <property type="protein sequence ID" value="RWR79976.1"/>
    <property type="molecule type" value="Genomic_DNA"/>
</dbReference>
<dbReference type="Proteomes" id="UP000283530">
    <property type="component" value="Unassembled WGS sequence"/>
</dbReference>
<dbReference type="Pfam" id="PF10536">
    <property type="entry name" value="PMD"/>
    <property type="match status" value="1"/>
</dbReference>
<gene>
    <name evidence="2" type="ORF">CKAN_00858100</name>
</gene>
<dbReference type="AlphaFoldDB" id="A0A443NND4"/>
<dbReference type="InterPro" id="IPR019557">
    <property type="entry name" value="AminoTfrase-like_pln_mobile"/>
</dbReference>
<dbReference type="InterPro" id="IPR044824">
    <property type="entry name" value="MAIN-like"/>
</dbReference>
<evidence type="ECO:0000313" key="2">
    <source>
        <dbReference type="EMBL" id="RWR79976.1"/>
    </source>
</evidence>
<proteinExistence type="predicted"/>
<name>A0A443NND4_9MAGN</name>